<dbReference type="SUPFAM" id="SSF51197">
    <property type="entry name" value="Clavaminate synthase-like"/>
    <property type="match status" value="1"/>
</dbReference>
<dbReference type="OrthoDB" id="415358at2759"/>
<dbReference type="Gene3D" id="2.60.120.650">
    <property type="entry name" value="Cupin"/>
    <property type="match status" value="1"/>
</dbReference>
<keyword evidence="2" id="KW-0560">Oxidoreductase</keyword>
<dbReference type="PANTHER" id="PTHR12461:SF53">
    <property type="entry name" value="JMJC DOMAIN-CONTAINING PROTEIN"/>
    <property type="match status" value="1"/>
</dbReference>
<protein>
    <submittedName>
        <fullName evidence="2">KDM8</fullName>
        <ecNumber evidence="2">1.14.11.27</ecNumber>
    </submittedName>
</protein>
<dbReference type="InterPro" id="IPR003347">
    <property type="entry name" value="JmjC_dom"/>
</dbReference>
<dbReference type="AlphaFoldDB" id="A0A6J8BZ70"/>
<dbReference type="SMART" id="SM00558">
    <property type="entry name" value="JmjC"/>
    <property type="match status" value="1"/>
</dbReference>
<dbReference type="Pfam" id="PF13621">
    <property type="entry name" value="Cupin_8"/>
    <property type="match status" value="1"/>
</dbReference>
<proteinExistence type="predicted"/>
<reference evidence="2 3" key="1">
    <citation type="submission" date="2020-06" db="EMBL/GenBank/DDBJ databases">
        <authorList>
            <person name="Li R."/>
            <person name="Bekaert M."/>
        </authorList>
    </citation>
    <scope>NUCLEOTIDE SEQUENCE [LARGE SCALE GENOMIC DNA]</scope>
    <source>
        <strain evidence="3">wild</strain>
    </source>
</reference>
<evidence type="ECO:0000313" key="3">
    <source>
        <dbReference type="Proteomes" id="UP000507470"/>
    </source>
</evidence>
<dbReference type="GO" id="GO:0140680">
    <property type="term" value="F:histone H3K36me/H3K36me2 demethylase activity"/>
    <property type="evidence" value="ECO:0007669"/>
    <property type="project" value="UniProtKB-EC"/>
</dbReference>
<sequence length="431" mass="50030">MNSFAAICTYFFIISDILNIFECKVGFHKDMSMDIVFPPVIKHTTSSSIPLGHLRPLGYQRKPSGKVKEILDMPDAHSFEMKYIKQNRPVVIREALKDLPVFTTWNEDKYLKDKFGNLSITTTIKKQLQRRVQSLMQFKKFLLDYMYDDWWLATTMPKEMADELPLPDCLRCGSYRQRLQEAELWISSGGTASLLHSHDDHNIHCVLFGRKDFIVIDGQYKSSFDYTEKYHNAGSGFSKLDMDMINMFKNKDIANIPWSYATINQGDCILIPAGYLHQVRSYGRGISFSILFAPSRVFDSSDCKLTTEVNGQKKEEKLSDAAYVWVVRDSERQISAMNMEPSILKKYLDLLLRSDDEIHYEKFEHFFEDALEQYPDHVSAREAFDVLTDKPGQTKLTREQLENIKPNKLVHLSRIFNDARTKQGNFVRDEL</sequence>
<evidence type="ECO:0000313" key="2">
    <source>
        <dbReference type="EMBL" id="CAC5388134.1"/>
    </source>
</evidence>
<gene>
    <name evidence="2" type="ORF">MCOR_23414</name>
</gene>
<organism evidence="2 3">
    <name type="scientific">Mytilus coruscus</name>
    <name type="common">Sea mussel</name>
    <dbReference type="NCBI Taxonomy" id="42192"/>
    <lineage>
        <taxon>Eukaryota</taxon>
        <taxon>Metazoa</taxon>
        <taxon>Spiralia</taxon>
        <taxon>Lophotrochozoa</taxon>
        <taxon>Mollusca</taxon>
        <taxon>Bivalvia</taxon>
        <taxon>Autobranchia</taxon>
        <taxon>Pteriomorphia</taxon>
        <taxon>Mytilida</taxon>
        <taxon>Mytiloidea</taxon>
        <taxon>Mytilidae</taxon>
        <taxon>Mytilinae</taxon>
        <taxon>Mytilus</taxon>
    </lineage>
</organism>
<dbReference type="PANTHER" id="PTHR12461">
    <property type="entry name" value="HYPOXIA-INDUCIBLE FACTOR 1 ALPHA INHIBITOR-RELATED"/>
    <property type="match status" value="1"/>
</dbReference>
<dbReference type="EC" id="1.14.11.27" evidence="2"/>
<dbReference type="EMBL" id="CACVKT020004142">
    <property type="protein sequence ID" value="CAC5388134.1"/>
    <property type="molecule type" value="Genomic_DNA"/>
</dbReference>
<dbReference type="PROSITE" id="PS51184">
    <property type="entry name" value="JMJC"/>
    <property type="match status" value="1"/>
</dbReference>
<evidence type="ECO:0000259" key="1">
    <source>
        <dbReference type="PROSITE" id="PS51184"/>
    </source>
</evidence>
<accession>A0A6J8BZ70</accession>
<keyword evidence="3" id="KW-1185">Reference proteome</keyword>
<dbReference type="InterPro" id="IPR041667">
    <property type="entry name" value="Cupin_8"/>
</dbReference>
<dbReference type="Proteomes" id="UP000507470">
    <property type="component" value="Unassembled WGS sequence"/>
</dbReference>
<name>A0A6J8BZ70_MYTCO</name>
<feature type="domain" description="JmjC" evidence="1">
    <location>
        <begin position="145"/>
        <end position="309"/>
    </location>
</feature>